<dbReference type="GO" id="GO:0009898">
    <property type="term" value="C:cytoplasmic side of plasma membrane"/>
    <property type="evidence" value="ECO:0007669"/>
    <property type="project" value="TreeGrafter"/>
</dbReference>
<reference evidence="3" key="2">
    <citation type="submission" date="2017-10" db="EMBL/GenBank/DDBJ databases">
        <title>Ladona fulva Genome sequencing and assembly.</title>
        <authorList>
            <person name="Murali S."/>
            <person name="Richards S."/>
            <person name="Bandaranaike D."/>
            <person name="Bellair M."/>
            <person name="Blankenburg K."/>
            <person name="Chao H."/>
            <person name="Dinh H."/>
            <person name="Doddapaneni H."/>
            <person name="Dugan-Rocha S."/>
            <person name="Elkadiri S."/>
            <person name="Gnanaolivu R."/>
            <person name="Hernandez B."/>
            <person name="Skinner E."/>
            <person name="Javaid M."/>
            <person name="Lee S."/>
            <person name="Li M."/>
            <person name="Ming W."/>
            <person name="Munidasa M."/>
            <person name="Muniz J."/>
            <person name="Nguyen L."/>
            <person name="Hughes D."/>
            <person name="Osuji N."/>
            <person name="Pu L.-L."/>
            <person name="Puazo M."/>
            <person name="Qu C."/>
            <person name="Quiroz J."/>
            <person name="Raj R."/>
            <person name="Weissenberger G."/>
            <person name="Xin Y."/>
            <person name="Zou X."/>
            <person name="Han Y."/>
            <person name="Worley K."/>
            <person name="Muzny D."/>
            <person name="Gibbs R."/>
        </authorList>
    </citation>
    <scope>NUCLEOTIDE SEQUENCE</scope>
    <source>
        <strain evidence="3">Sampled in the wild</strain>
    </source>
</reference>
<name>A0A8K0KJU1_LADFU</name>
<dbReference type="GO" id="GO:0000815">
    <property type="term" value="C:ESCRT III complex"/>
    <property type="evidence" value="ECO:0007669"/>
    <property type="project" value="TreeGrafter"/>
</dbReference>
<evidence type="ECO:0000313" key="4">
    <source>
        <dbReference type="Proteomes" id="UP000792457"/>
    </source>
</evidence>
<proteinExistence type="inferred from homology"/>
<feature type="coiled-coil region" evidence="2">
    <location>
        <begin position="227"/>
        <end position="290"/>
    </location>
</feature>
<dbReference type="GO" id="GO:0032511">
    <property type="term" value="P:late endosome to vacuole transport via multivesicular body sorting pathway"/>
    <property type="evidence" value="ECO:0007669"/>
    <property type="project" value="TreeGrafter"/>
</dbReference>
<dbReference type="GO" id="GO:0006900">
    <property type="term" value="P:vesicle budding from membrane"/>
    <property type="evidence" value="ECO:0007669"/>
    <property type="project" value="TreeGrafter"/>
</dbReference>
<comment type="similarity">
    <text evidence="1">Belongs to the SNF7 family.</text>
</comment>
<evidence type="ECO:0008006" key="5">
    <source>
        <dbReference type="Google" id="ProtNLM"/>
    </source>
</evidence>
<dbReference type="Pfam" id="PF03357">
    <property type="entry name" value="Snf7"/>
    <property type="match status" value="1"/>
</dbReference>
<dbReference type="Proteomes" id="UP000792457">
    <property type="component" value="Unassembled WGS sequence"/>
</dbReference>
<keyword evidence="4" id="KW-1185">Reference proteome</keyword>
<dbReference type="Pfam" id="PF25880">
    <property type="entry name" value="WHD_CHMP7_1st"/>
    <property type="match status" value="1"/>
</dbReference>
<dbReference type="OrthoDB" id="10250120at2759"/>
<dbReference type="PANTHER" id="PTHR22761:SF21">
    <property type="entry name" value="CHARGED MULTIVESICULAR BODY PROTEIN 7"/>
    <property type="match status" value="1"/>
</dbReference>
<organism evidence="3 4">
    <name type="scientific">Ladona fulva</name>
    <name type="common">Scarce chaser dragonfly</name>
    <name type="synonym">Libellula fulva</name>
    <dbReference type="NCBI Taxonomy" id="123851"/>
    <lineage>
        <taxon>Eukaryota</taxon>
        <taxon>Metazoa</taxon>
        <taxon>Ecdysozoa</taxon>
        <taxon>Arthropoda</taxon>
        <taxon>Hexapoda</taxon>
        <taxon>Insecta</taxon>
        <taxon>Pterygota</taxon>
        <taxon>Palaeoptera</taxon>
        <taxon>Odonata</taxon>
        <taxon>Epiprocta</taxon>
        <taxon>Anisoptera</taxon>
        <taxon>Libelluloidea</taxon>
        <taxon>Libellulidae</taxon>
        <taxon>Ladona</taxon>
    </lineage>
</organism>
<dbReference type="PANTHER" id="PTHR22761">
    <property type="entry name" value="CHARGED MULTIVESICULAR BODY PROTEIN"/>
    <property type="match status" value="1"/>
</dbReference>
<evidence type="ECO:0000313" key="3">
    <source>
        <dbReference type="EMBL" id="KAG8236372.1"/>
    </source>
</evidence>
<gene>
    <name evidence="3" type="ORF">J437_LFUL016821</name>
</gene>
<dbReference type="GO" id="GO:0005771">
    <property type="term" value="C:multivesicular body"/>
    <property type="evidence" value="ECO:0007669"/>
    <property type="project" value="TreeGrafter"/>
</dbReference>
<accession>A0A8K0KJU1</accession>
<dbReference type="InterPro" id="IPR005024">
    <property type="entry name" value="Snf7_fam"/>
</dbReference>
<evidence type="ECO:0000256" key="1">
    <source>
        <dbReference type="ARBA" id="ARBA00006190"/>
    </source>
</evidence>
<comment type="caution">
    <text evidence="3">The sequence shown here is derived from an EMBL/GenBank/DDBJ whole genome shotgun (WGS) entry which is preliminary data.</text>
</comment>
<reference evidence="3" key="1">
    <citation type="submission" date="2013-04" db="EMBL/GenBank/DDBJ databases">
        <authorList>
            <person name="Qu J."/>
            <person name="Murali S.C."/>
            <person name="Bandaranaike D."/>
            <person name="Bellair M."/>
            <person name="Blankenburg K."/>
            <person name="Chao H."/>
            <person name="Dinh H."/>
            <person name="Doddapaneni H."/>
            <person name="Downs B."/>
            <person name="Dugan-Rocha S."/>
            <person name="Elkadiri S."/>
            <person name="Gnanaolivu R.D."/>
            <person name="Hernandez B."/>
            <person name="Javaid M."/>
            <person name="Jayaseelan J.C."/>
            <person name="Lee S."/>
            <person name="Li M."/>
            <person name="Ming W."/>
            <person name="Munidasa M."/>
            <person name="Muniz J."/>
            <person name="Nguyen L."/>
            <person name="Ongeri F."/>
            <person name="Osuji N."/>
            <person name="Pu L.-L."/>
            <person name="Puazo M."/>
            <person name="Qu C."/>
            <person name="Quiroz J."/>
            <person name="Raj R."/>
            <person name="Weissenberger G."/>
            <person name="Xin Y."/>
            <person name="Zou X."/>
            <person name="Han Y."/>
            <person name="Richards S."/>
            <person name="Worley K."/>
            <person name="Muzny D."/>
            <person name="Gibbs R."/>
        </authorList>
    </citation>
    <scope>NUCLEOTIDE SEQUENCE</scope>
    <source>
        <strain evidence="3">Sampled in the wild</strain>
    </source>
</reference>
<dbReference type="EMBL" id="KZ309018">
    <property type="protein sequence ID" value="KAG8236372.1"/>
    <property type="molecule type" value="Genomic_DNA"/>
</dbReference>
<sequence length="410" mass="46299">MENNPKVTEDFLPDCWKDDVRMNSLFAPFRKRSANPQDWDSKLTFWKTLIEKWCFSNKKPVITVSEVSAAFERNGKRALCLPEVVSEILRSGEGCRLCDLESEHHGSWSNWAIQMMVKRPFQWAAGQLWATNQMSSDEPIVLLSVLKSLSEKMLSRCASSLVDVEELQREEENARLALVLLRRRGLAAFATCGRRTLVKLGDGGTVGEVERATFMLGEDEKMVRQSIERMEEEKLRLTCEAKEYLRKGMRQLAKSSLRKRHAVEKHIEKRVEALDNIQTLLQRVKETETDAQVLESYRSGVIALKKTLAEGGLSVESAESAKADLEDVLELHEDISSSLSNVGKISAAEEQELEEELSELLGESTVEENPTTTEGLKDISNRLNTMKLEDLPNVPTHVLSQPVILKVPSQ</sequence>
<protein>
    <recommendedName>
        <fullName evidence="5">Charged multivesicular body protein 7</fullName>
    </recommendedName>
</protein>
<dbReference type="AlphaFoldDB" id="A0A8K0KJU1"/>
<keyword evidence="2" id="KW-0175">Coiled coil</keyword>
<evidence type="ECO:0000256" key="2">
    <source>
        <dbReference type="SAM" id="Coils"/>
    </source>
</evidence>